<dbReference type="InterPro" id="IPR056595">
    <property type="entry name" value="Fact-SPT16_PH"/>
</dbReference>
<dbReference type="GO" id="GO:0006281">
    <property type="term" value="P:DNA repair"/>
    <property type="evidence" value="ECO:0007669"/>
    <property type="project" value="UniProtKB-UniRule"/>
</dbReference>
<comment type="caution">
    <text evidence="3">The sequence shown here is derived from an EMBL/GenBank/DDBJ whole genome shotgun (WGS) entry which is preliminary data.</text>
</comment>
<keyword evidence="1" id="KW-0234">DNA repair</keyword>
<sequence>MDRSAYDPDEIEEEQRERDQKNKINMDFQNFVNRVNDLWGQPQYKGLDLEFDQPCRELGFLGVPYKASVFIVPTSTCLVELIERPFLVITLSKIDIVYVEGVGLGQKNCDMANVFKDFKGDMLRIDSIPSTSLGGIKE</sequence>
<dbReference type="Gene3D" id="2.30.29.150">
    <property type="match status" value="1"/>
</dbReference>
<dbReference type="SMART" id="SM01287">
    <property type="entry name" value="Rtt106"/>
    <property type="match status" value="1"/>
</dbReference>
<dbReference type="InterPro" id="IPR011993">
    <property type="entry name" value="PH-like_dom_sf"/>
</dbReference>
<dbReference type="EMBL" id="CAUOFW020006280">
    <property type="protein sequence ID" value="CAK9174078.1"/>
    <property type="molecule type" value="Genomic_DNA"/>
</dbReference>
<dbReference type="GO" id="GO:0006260">
    <property type="term" value="P:DNA replication"/>
    <property type="evidence" value="ECO:0007669"/>
    <property type="project" value="UniProtKB-KW"/>
</dbReference>
<feature type="domain" description="Histone chaperone RTT106/FACT complex subunit SPT16-like middle" evidence="2">
    <location>
        <begin position="60"/>
        <end position="138"/>
    </location>
</feature>
<keyword evidence="1" id="KW-0158">Chromosome</keyword>
<dbReference type="Gene3D" id="2.30.29.30">
    <property type="entry name" value="Pleckstrin-homology domain (PH domain)/Phosphotyrosine-binding domain (PTB)"/>
    <property type="match status" value="1"/>
</dbReference>
<comment type="function">
    <text evidence="1">Component of the FACT complex, a general chromatin factor that acts to reorganize nucleosomes. The FACT complex is involved in multiple processes that require DNA as a template such as mRNA elongation, DNA replication and DNA repair. During transcription elongation the FACT complex acts as a histone chaperone that both destabilizes and restores nucleosomal structure. It facilitates the passage of RNA polymerase II and transcription by promoting the dissociation of one histone H2A-H2B dimer from the nucleosome, then subsequently promotes the reestablishment of the nucleosome following the passage of RNA polymerase II.</text>
</comment>
<evidence type="ECO:0000313" key="3">
    <source>
        <dbReference type="EMBL" id="CAK9174078.1"/>
    </source>
</evidence>
<dbReference type="Pfam" id="PF24824">
    <property type="entry name" value="PH_SPT16"/>
    <property type="match status" value="1"/>
</dbReference>
<evidence type="ECO:0000313" key="4">
    <source>
        <dbReference type="Proteomes" id="UP001642360"/>
    </source>
</evidence>
<keyword evidence="1" id="KW-0539">Nucleus</keyword>
<dbReference type="GO" id="GO:0035101">
    <property type="term" value="C:FACT complex"/>
    <property type="evidence" value="ECO:0007669"/>
    <property type="project" value="UniProtKB-UniRule"/>
</dbReference>
<accession>A0ABC8U202</accession>
<keyword evidence="1" id="KW-0805">Transcription regulation</keyword>
<dbReference type="InterPro" id="IPR040258">
    <property type="entry name" value="Spt16"/>
</dbReference>
<comment type="subunit">
    <text evidence="1">Component of the FACT complex.</text>
</comment>
<evidence type="ECO:0000256" key="1">
    <source>
        <dbReference type="RuleBase" id="RU367052"/>
    </source>
</evidence>
<comment type="subcellular location">
    <subcellularLocation>
        <location evidence="1">Nucleus</location>
    </subcellularLocation>
    <subcellularLocation>
        <location evidence="1">Chromosome</location>
    </subcellularLocation>
</comment>
<proteinExistence type="inferred from homology"/>
<protein>
    <recommendedName>
        <fullName evidence="1">FACT complex subunit</fullName>
    </recommendedName>
</protein>
<dbReference type="PANTHER" id="PTHR13980:SF15">
    <property type="entry name" value="FACT COMPLEX SUBUNIT SPT16"/>
    <property type="match status" value="1"/>
</dbReference>
<keyword evidence="1" id="KW-0227">DNA damage</keyword>
<keyword evidence="1" id="KW-0235">DNA replication</keyword>
<reference evidence="3 4" key="1">
    <citation type="submission" date="2024-02" db="EMBL/GenBank/DDBJ databases">
        <authorList>
            <person name="Vignale AGUSTIN F."/>
            <person name="Sosa J E."/>
            <person name="Modenutti C."/>
        </authorList>
    </citation>
    <scope>NUCLEOTIDE SEQUENCE [LARGE SCALE GENOMIC DNA]</scope>
</reference>
<organism evidence="3 4">
    <name type="scientific">Ilex paraguariensis</name>
    <name type="common">yerba mate</name>
    <dbReference type="NCBI Taxonomy" id="185542"/>
    <lineage>
        <taxon>Eukaryota</taxon>
        <taxon>Viridiplantae</taxon>
        <taxon>Streptophyta</taxon>
        <taxon>Embryophyta</taxon>
        <taxon>Tracheophyta</taxon>
        <taxon>Spermatophyta</taxon>
        <taxon>Magnoliopsida</taxon>
        <taxon>eudicotyledons</taxon>
        <taxon>Gunneridae</taxon>
        <taxon>Pentapetalae</taxon>
        <taxon>asterids</taxon>
        <taxon>campanulids</taxon>
        <taxon>Aquifoliales</taxon>
        <taxon>Aquifoliaceae</taxon>
        <taxon>Ilex</taxon>
    </lineage>
</organism>
<name>A0ABC8U202_9AQUA</name>
<evidence type="ECO:0000259" key="2">
    <source>
        <dbReference type="SMART" id="SM01287"/>
    </source>
</evidence>
<dbReference type="AlphaFoldDB" id="A0ABC8U202"/>
<gene>
    <name evidence="3" type="ORF">ILEXP_LOCUS43814</name>
</gene>
<dbReference type="Pfam" id="PF08512">
    <property type="entry name" value="Rttp106-like_middle"/>
    <property type="match status" value="1"/>
</dbReference>
<keyword evidence="4" id="KW-1185">Reference proteome</keyword>
<dbReference type="InterPro" id="IPR013719">
    <property type="entry name" value="RTT106/SPT16-like_middle_dom"/>
</dbReference>
<keyword evidence="1" id="KW-0804">Transcription</keyword>
<dbReference type="Proteomes" id="UP001642360">
    <property type="component" value="Unassembled WGS sequence"/>
</dbReference>
<comment type="similarity">
    <text evidence="1">Belongs to the peptidase M24 family. SPT16 subfamily.</text>
</comment>
<dbReference type="PANTHER" id="PTHR13980">
    <property type="entry name" value="CDC68 RELATED"/>
    <property type="match status" value="1"/>
</dbReference>